<evidence type="ECO:0000256" key="1">
    <source>
        <dbReference type="SAM" id="Phobius"/>
    </source>
</evidence>
<evidence type="ECO:0000313" key="3">
    <source>
        <dbReference type="EMBL" id="EAS06503.1"/>
    </source>
</evidence>
<protein>
    <submittedName>
        <fullName evidence="3">Transmembrane protein, putative</fullName>
    </submittedName>
</protein>
<dbReference type="Pfam" id="PF21724">
    <property type="entry name" value="DUF6861"/>
    <property type="match status" value="1"/>
</dbReference>
<feature type="transmembrane region" description="Helical" evidence="1">
    <location>
        <begin position="49"/>
        <end position="73"/>
    </location>
</feature>
<reference evidence="4" key="1">
    <citation type="journal article" date="2006" name="PLoS Biol.">
        <title>Macronuclear genome sequence of the ciliate Tetrahymena thermophila, a model eukaryote.</title>
        <authorList>
            <person name="Eisen J.A."/>
            <person name="Coyne R.S."/>
            <person name="Wu M."/>
            <person name="Wu D."/>
            <person name="Thiagarajan M."/>
            <person name="Wortman J.R."/>
            <person name="Badger J.H."/>
            <person name="Ren Q."/>
            <person name="Amedeo P."/>
            <person name="Jones K.M."/>
            <person name="Tallon L.J."/>
            <person name="Delcher A.L."/>
            <person name="Salzberg S.L."/>
            <person name="Silva J.C."/>
            <person name="Haas B.J."/>
            <person name="Majoros W.H."/>
            <person name="Farzad M."/>
            <person name="Carlton J.M."/>
            <person name="Smith R.K. Jr."/>
            <person name="Garg J."/>
            <person name="Pearlman R.E."/>
            <person name="Karrer K.M."/>
            <person name="Sun L."/>
            <person name="Manning G."/>
            <person name="Elde N.C."/>
            <person name="Turkewitz A.P."/>
            <person name="Asai D.J."/>
            <person name="Wilkes D.E."/>
            <person name="Wang Y."/>
            <person name="Cai H."/>
            <person name="Collins K."/>
            <person name="Stewart B.A."/>
            <person name="Lee S.R."/>
            <person name="Wilamowska K."/>
            <person name="Weinberg Z."/>
            <person name="Ruzzo W.L."/>
            <person name="Wloga D."/>
            <person name="Gaertig J."/>
            <person name="Frankel J."/>
            <person name="Tsao C.-C."/>
            <person name="Gorovsky M.A."/>
            <person name="Keeling P.J."/>
            <person name="Waller R.F."/>
            <person name="Patron N.J."/>
            <person name="Cherry J.M."/>
            <person name="Stover N.A."/>
            <person name="Krieger C.J."/>
            <person name="del Toro C."/>
            <person name="Ryder H.F."/>
            <person name="Williamson S.C."/>
            <person name="Barbeau R.A."/>
            <person name="Hamilton E.P."/>
            <person name="Orias E."/>
        </authorList>
    </citation>
    <scope>NUCLEOTIDE SEQUENCE [LARGE SCALE GENOMIC DNA]</scope>
    <source>
        <strain evidence="4">SB210</strain>
    </source>
</reference>
<dbReference type="HOGENOM" id="CLU_671740_0_0_1"/>
<gene>
    <name evidence="3" type="ORF">TTHERM_00865080</name>
</gene>
<proteinExistence type="predicted"/>
<dbReference type="GeneID" id="7837872"/>
<dbReference type="KEGG" id="tet:TTHERM_00865080"/>
<feature type="domain" description="NAD(+)--protein-arginine ADP-ribosyltransferase Tre1-like N-terminal" evidence="2">
    <location>
        <begin position="295"/>
        <end position="348"/>
    </location>
</feature>
<name>Q24FF5_TETTS</name>
<dbReference type="AlphaFoldDB" id="Q24FF5"/>
<dbReference type="EMBL" id="GG662285">
    <property type="protein sequence ID" value="EAS06503.1"/>
    <property type="molecule type" value="Genomic_DNA"/>
</dbReference>
<accession>Q24FF5</accession>
<keyword evidence="4" id="KW-1185">Reference proteome</keyword>
<dbReference type="RefSeq" id="XP_001026748.1">
    <property type="nucleotide sequence ID" value="XM_001026748.1"/>
</dbReference>
<evidence type="ECO:0000313" key="4">
    <source>
        <dbReference type="Proteomes" id="UP000009168"/>
    </source>
</evidence>
<dbReference type="InParanoid" id="Q24FF5"/>
<sequence>MNTVLPIQGKTKQYDEVKSIDTESQSNQRSTILKSEKSQNKKWSKKRKYACVAISLAVILCIAGVATFCAIYFKDHSKIEGRIVKSGSAEVNGQQIKYHQIDLNLTFKDSTQSKVTFFSTQQKKQTTNIQKNQESQGQEKEIEQTCYTAKMEGQDQTYRFCNQQQVEDPNKFYYETFFNADDLIQQLNQNDKQDSNSRNLQQQDQDGSKFIIYEEDGKVKIFNQQIHDLNNQLSDQGLQLEYQYLEEANVKQQQETVYNSNQSRTFSLQVENLENPYKIEQNSDDKQTIDSKNKRILFSLKKVVKHVVSAVQKCGPIIGAAVGAIAGGIVAFPEGIIAGAQIGYEIGSYAQAAAKTCLPKNSSGNVTFHCDAKQGIKEGLIIAGGKIAKQAIPKNFTSRISAKIFGFRRK</sequence>
<keyword evidence="1" id="KW-1133">Transmembrane helix</keyword>
<keyword evidence="1" id="KW-0472">Membrane</keyword>
<evidence type="ECO:0000259" key="2">
    <source>
        <dbReference type="Pfam" id="PF21724"/>
    </source>
</evidence>
<dbReference type="Proteomes" id="UP000009168">
    <property type="component" value="Unassembled WGS sequence"/>
</dbReference>
<dbReference type="InterPro" id="IPR049195">
    <property type="entry name" value="Tre1-like_N"/>
</dbReference>
<keyword evidence="1 3" id="KW-0812">Transmembrane</keyword>
<organism evidence="3 4">
    <name type="scientific">Tetrahymena thermophila (strain SB210)</name>
    <dbReference type="NCBI Taxonomy" id="312017"/>
    <lineage>
        <taxon>Eukaryota</taxon>
        <taxon>Sar</taxon>
        <taxon>Alveolata</taxon>
        <taxon>Ciliophora</taxon>
        <taxon>Intramacronucleata</taxon>
        <taxon>Oligohymenophorea</taxon>
        <taxon>Hymenostomatida</taxon>
        <taxon>Tetrahymenina</taxon>
        <taxon>Tetrahymenidae</taxon>
        <taxon>Tetrahymena</taxon>
    </lineage>
</organism>